<evidence type="ECO:0008006" key="4">
    <source>
        <dbReference type="Google" id="ProtNLM"/>
    </source>
</evidence>
<dbReference type="OrthoDB" id="4174293at2759"/>
<feature type="compositionally biased region" description="Polar residues" evidence="1">
    <location>
        <begin position="349"/>
        <end position="368"/>
    </location>
</feature>
<dbReference type="HOGENOM" id="CLU_030446_0_0_1"/>
<keyword evidence="3" id="KW-1185">Reference proteome</keyword>
<dbReference type="EMBL" id="DS989824">
    <property type="protein sequence ID" value="EFR01091.1"/>
    <property type="molecule type" value="Genomic_DNA"/>
</dbReference>
<organism evidence="3">
    <name type="scientific">Arthroderma gypseum (strain ATCC MYA-4604 / CBS 118893)</name>
    <name type="common">Microsporum gypseum</name>
    <dbReference type="NCBI Taxonomy" id="535722"/>
    <lineage>
        <taxon>Eukaryota</taxon>
        <taxon>Fungi</taxon>
        <taxon>Dikarya</taxon>
        <taxon>Ascomycota</taxon>
        <taxon>Pezizomycotina</taxon>
        <taxon>Eurotiomycetes</taxon>
        <taxon>Eurotiomycetidae</taxon>
        <taxon>Onygenales</taxon>
        <taxon>Arthrodermataceae</taxon>
        <taxon>Nannizzia</taxon>
    </lineage>
</organism>
<dbReference type="eggNOG" id="ENOG502T81X">
    <property type="taxonomic scope" value="Eukaryota"/>
</dbReference>
<dbReference type="GeneID" id="10029208"/>
<dbReference type="Proteomes" id="UP000002669">
    <property type="component" value="Unassembled WGS sequence"/>
</dbReference>
<feature type="region of interest" description="Disordered" evidence="1">
    <location>
        <begin position="344"/>
        <end position="368"/>
    </location>
</feature>
<dbReference type="RefSeq" id="XP_003173921.1">
    <property type="nucleotide sequence ID" value="XM_003173873.1"/>
</dbReference>
<name>E4UUX4_ARTGP</name>
<evidence type="ECO:0000256" key="1">
    <source>
        <dbReference type="SAM" id="MobiDB-lite"/>
    </source>
</evidence>
<sequence length="574" mass="63914">MALKLRDMPDGFIPVDRIQGRKEALADIAFKISCPPDISPTSRVVAVCGVTDYDGQASPSVDGWFFSDFYLFHHLLSPMHVTTQAQVWLTAESPESLVQKYGEYAHGDPRKERRVVLDKDTLGSIERAGNIRVVPSTILLERFLATVREQSRIAAQHNEQLIVLIFGHGDQDTHGICLGQVKEEAYEPQLLFINDFHRATTAEAKVTLFTTACYSGGWLVQPICKKSTGLNVTGITGSGIKQETRSWSLSRSVGRACGSSIASAIVQSVVGIEDEGQERMNVLTHPTYMGLAASIFKTVSNIHSLADQQGIHFYSQNDEWEMHFGRRTGFSLEYFREGWSSLRPIPPSGTKSPGDNDPTCTSTSRTGSINRQLSIRAREYLSSKPGADNLGGNVAFHAQLRKFIRGELDASSNLIPKLLDTVLYRLVLLQEANEYVQAMGIEFPNIFGYDVDKWKATNDEQKKNRWIFWEEVRMARLFDPPLPGLGYHYSKPLIYLSLALAESCITVGQAKDRISLALEAKELRVKAIVAQAPVEEVMGDKNVAAHGSSFYATMRNLGHRVRLRIRPATAHKRV</sequence>
<evidence type="ECO:0000313" key="3">
    <source>
        <dbReference type="Proteomes" id="UP000002669"/>
    </source>
</evidence>
<reference evidence="3" key="1">
    <citation type="journal article" date="2012" name="MBio">
        <title>Comparative genome analysis of Trichophyton rubrum and related dermatophytes reveals candidate genes involved in infection.</title>
        <authorList>
            <person name="Martinez D.A."/>
            <person name="Oliver B.G."/>
            <person name="Graeser Y."/>
            <person name="Goldberg J.M."/>
            <person name="Li W."/>
            <person name="Martinez-Rossi N.M."/>
            <person name="Monod M."/>
            <person name="Shelest E."/>
            <person name="Barton R.C."/>
            <person name="Birch E."/>
            <person name="Brakhage A.A."/>
            <person name="Chen Z."/>
            <person name="Gurr S.J."/>
            <person name="Heiman D."/>
            <person name="Heitman J."/>
            <person name="Kosti I."/>
            <person name="Rossi A."/>
            <person name="Saif S."/>
            <person name="Samalova M."/>
            <person name="Saunders C.W."/>
            <person name="Shea T."/>
            <person name="Summerbell R.C."/>
            <person name="Xu J."/>
            <person name="Young S."/>
            <person name="Zeng Q."/>
            <person name="Birren B.W."/>
            <person name="Cuomo C.A."/>
            <person name="White T.C."/>
        </authorList>
    </citation>
    <scope>NUCLEOTIDE SEQUENCE [LARGE SCALE GENOMIC DNA]</scope>
    <source>
        <strain evidence="3">ATCC MYA-4604 / CBS 118893</strain>
    </source>
</reference>
<dbReference type="OMA" id="CYSGGWL"/>
<dbReference type="AlphaFoldDB" id="E4UUX4"/>
<dbReference type="InParanoid" id="E4UUX4"/>
<protein>
    <recommendedName>
        <fullName evidence="4">Peptidase C13 family protein</fullName>
    </recommendedName>
</protein>
<dbReference type="STRING" id="535722.E4UUX4"/>
<proteinExistence type="predicted"/>
<dbReference type="VEuPathDB" id="FungiDB:MGYG_04095"/>
<accession>E4UUX4</accession>
<gene>
    <name evidence="2" type="ORF">MGYG_04095</name>
</gene>
<evidence type="ECO:0000313" key="2">
    <source>
        <dbReference type="EMBL" id="EFR01091.1"/>
    </source>
</evidence>